<dbReference type="AlphaFoldDB" id="X0T1E1"/>
<evidence type="ECO:0000313" key="1">
    <source>
        <dbReference type="EMBL" id="GAF87293.1"/>
    </source>
</evidence>
<comment type="caution">
    <text evidence="1">The sequence shown here is derived from an EMBL/GenBank/DDBJ whole genome shotgun (WGS) entry which is preliminary data.</text>
</comment>
<dbReference type="EMBL" id="BARS01015121">
    <property type="protein sequence ID" value="GAF87293.1"/>
    <property type="molecule type" value="Genomic_DNA"/>
</dbReference>
<dbReference type="PROSITE" id="PS51257">
    <property type="entry name" value="PROKAR_LIPOPROTEIN"/>
    <property type="match status" value="1"/>
</dbReference>
<reference evidence="1" key="1">
    <citation type="journal article" date="2014" name="Front. Microbiol.">
        <title>High frequency of phylogenetically diverse reductive dehalogenase-homologous genes in deep subseafloor sedimentary metagenomes.</title>
        <authorList>
            <person name="Kawai M."/>
            <person name="Futagami T."/>
            <person name="Toyoda A."/>
            <person name="Takaki Y."/>
            <person name="Nishi S."/>
            <person name="Hori S."/>
            <person name="Arai W."/>
            <person name="Tsubouchi T."/>
            <person name="Morono Y."/>
            <person name="Uchiyama I."/>
            <person name="Ito T."/>
            <person name="Fujiyama A."/>
            <person name="Inagaki F."/>
            <person name="Takami H."/>
        </authorList>
    </citation>
    <scope>NUCLEOTIDE SEQUENCE</scope>
    <source>
        <strain evidence="1">Expedition CK06-06</strain>
    </source>
</reference>
<evidence type="ECO:0008006" key="2">
    <source>
        <dbReference type="Google" id="ProtNLM"/>
    </source>
</evidence>
<gene>
    <name evidence="1" type="ORF">S01H1_25090</name>
</gene>
<organism evidence="1">
    <name type="scientific">marine sediment metagenome</name>
    <dbReference type="NCBI Taxonomy" id="412755"/>
    <lineage>
        <taxon>unclassified sequences</taxon>
        <taxon>metagenomes</taxon>
        <taxon>ecological metagenomes</taxon>
    </lineage>
</organism>
<accession>X0T1E1</accession>
<proteinExistence type="predicted"/>
<name>X0T1E1_9ZZZZ</name>
<protein>
    <recommendedName>
        <fullName evidence="2">Lipoprotein</fullName>
    </recommendedName>
</protein>
<sequence>MKPAVSGIVLSGLCALLAGLGCSKQPAPNFVAARIGVFGPTDTLFDASTTKTITNPQDVKRLASFFPHLGEGKSSSNAAPSVPYARIDFFESNGQCATVIFESQFEAWSEGRGDWRLSAEFRPYFLELMKEQ</sequence>